<proteinExistence type="predicted"/>
<dbReference type="AlphaFoldDB" id="A0A6N2KJS4"/>
<dbReference type="PANTHER" id="PTHR47859">
    <property type="entry name" value="PENTATRICOPEPTIDE REPEAT-CONTAINING PROTEIN"/>
    <property type="match status" value="1"/>
</dbReference>
<evidence type="ECO:0008006" key="2">
    <source>
        <dbReference type="Google" id="ProtNLM"/>
    </source>
</evidence>
<evidence type="ECO:0000313" key="1">
    <source>
        <dbReference type="EMBL" id="VFU26562.1"/>
    </source>
</evidence>
<gene>
    <name evidence="1" type="ORF">SVIM_LOCUS71777</name>
</gene>
<sequence>MLLLVTYKNATHEQFVPSTANASACNVKICFLRQQMLLLEKYKSVVLWTWENKEVKSAGQIGLDKRKIMPVLRVLRWSFNDVMHACVQAKKPGLAKQLYMENIGLLPSSHTYNRFARAVSKRHFRQGMEVLKTMQQKNLKPHDPTLATISVACSKALELDLAEVLLDQITNCPYPYPYNSFLEACNAMVS</sequence>
<protein>
    <recommendedName>
        <fullName evidence="2">Pentacotripeptide-repeat region of PRORP domain-containing protein</fullName>
    </recommendedName>
</protein>
<organism evidence="1">
    <name type="scientific">Salix viminalis</name>
    <name type="common">Common osier</name>
    <name type="synonym">Basket willow</name>
    <dbReference type="NCBI Taxonomy" id="40686"/>
    <lineage>
        <taxon>Eukaryota</taxon>
        <taxon>Viridiplantae</taxon>
        <taxon>Streptophyta</taxon>
        <taxon>Embryophyta</taxon>
        <taxon>Tracheophyta</taxon>
        <taxon>Spermatophyta</taxon>
        <taxon>Magnoliopsida</taxon>
        <taxon>eudicotyledons</taxon>
        <taxon>Gunneridae</taxon>
        <taxon>Pentapetalae</taxon>
        <taxon>rosids</taxon>
        <taxon>fabids</taxon>
        <taxon>Malpighiales</taxon>
        <taxon>Salicaceae</taxon>
        <taxon>Saliceae</taxon>
        <taxon>Salix</taxon>
    </lineage>
</organism>
<dbReference type="Gene3D" id="1.25.40.10">
    <property type="entry name" value="Tetratricopeptide repeat domain"/>
    <property type="match status" value="1"/>
</dbReference>
<dbReference type="EMBL" id="CAADRP010000319">
    <property type="protein sequence ID" value="VFU26562.1"/>
    <property type="molecule type" value="Genomic_DNA"/>
</dbReference>
<name>A0A6N2KJS4_SALVM</name>
<accession>A0A6N2KJS4</accession>
<dbReference type="PANTHER" id="PTHR47859:SF1">
    <property type="entry name" value="PENTATRICOPEPTIDE REPEAT-CONTAINING PROTEIN"/>
    <property type="match status" value="1"/>
</dbReference>
<dbReference type="InterPro" id="IPR011990">
    <property type="entry name" value="TPR-like_helical_dom_sf"/>
</dbReference>
<reference evidence="1" key="1">
    <citation type="submission" date="2019-03" db="EMBL/GenBank/DDBJ databases">
        <authorList>
            <person name="Mank J."/>
            <person name="Almeida P."/>
        </authorList>
    </citation>
    <scope>NUCLEOTIDE SEQUENCE</scope>
    <source>
        <strain evidence="1">78183</strain>
    </source>
</reference>